<organism evidence="1 2">
    <name type="scientific">Vibrio jasicida</name>
    <dbReference type="NCBI Taxonomy" id="766224"/>
    <lineage>
        <taxon>Bacteria</taxon>
        <taxon>Pseudomonadati</taxon>
        <taxon>Pseudomonadota</taxon>
        <taxon>Gammaproteobacteria</taxon>
        <taxon>Vibrionales</taxon>
        <taxon>Vibrionaceae</taxon>
        <taxon>Vibrio</taxon>
    </lineage>
</organism>
<accession>A0AAU9QT55</accession>
<dbReference type="AlphaFoldDB" id="A0AAU9QT55"/>
<reference evidence="1" key="1">
    <citation type="submission" date="2022-01" db="EMBL/GenBank/DDBJ databases">
        <authorList>
            <person name="Lagorce A."/>
        </authorList>
    </citation>
    <scope>NUCLEOTIDE SEQUENCE</scope>
    <source>
        <strain evidence="1">Th15_F1_A12</strain>
    </source>
</reference>
<evidence type="ECO:0000313" key="1">
    <source>
        <dbReference type="EMBL" id="CAH1597938.1"/>
    </source>
</evidence>
<comment type="caution">
    <text evidence="1">The sequence shown here is derived from an EMBL/GenBank/DDBJ whole genome shotgun (WGS) entry which is preliminary data.</text>
</comment>
<protein>
    <submittedName>
        <fullName evidence="1">Uncharacterized protein</fullName>
    </submittedName>
</protein>
<gene>
    <name evidence="1" type="ORF">THF1A12_340008</name>
</gene>
<proteinExistence type="predicted"/>
<sequence>MLSVLIDETEQTLIIVRITGRNSAKLELLLSEGYKTHPIHSHSRNK</sequence>
<dbReference type="EMBL" id="CAKMUD010000088">
    <property type="protein sequence ID" value="CAH1597938.1"/>
    <property type="molecule type" value="Genomic_DNA"/>
</dbReference>
<dbReference type="Proteomes" id="UP001295462">
    <property type="component" value="Unassembled WGS sequence"/>
</dbReference>
<evidence type="ECO:0000313" key="2">
    <source>
        <dbReference type="Proteomes" id="UP001295462"/>
    </source>
</evidence>
<name>A0AAU9QT55_9VIBR</name>